<accession>A0A7X0CZI5</accession>
<dbReference type="SMART" id="SM00155">
    <property type="entry name" value="PLDc"/>
    <property type="match status" value="2"/>
</dbReference>
<protein>
    <recommendedName>
        <fullName evidence="4">Phospholipase D</fullName>
    </recommendedName>
    <alternativeName>
        <fullName evidence="9">Choline phosphatase</fullName>
    </alternativeName>
</protein>
<dbReference type="EMBL" id="JACHEG010000002">
    <property type="protein sequence ID" value="MBB6162372.1"/>
    <property type="molecule type" value="Genomic_DNA"/>
</dbReference>
<dbReference type="InterPro" id="IPR015679">
    <property type="entry name" value="PLipase_D_fam"/>
</dbReference>
<keyword evidence="5" id="KW-0964">Secreted</keyword>
<dbReference type="Pfam" id="PF00614">
    <property type="entry name" value="PLDc"/>
    <property type="match status" value="1"/>
</dbReference>
<comment type="subcellular location">
    <subcellularLocation>
        <location evidence="3">Secreted</location>
    </subcellularLocation>
</comment>
<keyword evidence="6" id="KW-0677">Repeat</keyword>
<dbReference type="GO" id="GO:0004630">
    <property type="term" value="F:phospholipase D activity"/>
    <property type="evidence" value="ECO:0007669"/>
    <property type="project" value="UniProtKB-EC"/>
</dbReference>
<keyword evidence="8" id="KW-0443">Lipid metabolism</keyword>
<reference evidence="11 12" key="1">
    <citation type="submission" date="2020-08" db="EMBL/GenBank/DDBJ databases">
        <title>Genomic Encyclopedia of Type Strains, Phase IV (KMG-IV): sequencing the most valuable type-strain genomes for metagenomic binning, comparative biology and taxonomic classification.</title>
        <authorList>
            <person name="Goeker M."/>
        </authorList>
    </citation>
    <scope>NUCLEOTIDE SEQUENCE [LARGE SCALE GENOMIC DNA]</scope>
    <source>
        <strain evidence="11 12">DSM 100734</strain>
    </source>
</reference>
<evidence type="ECO:0000256" key="3">
    <source>
        <dbReference type="ARBA" id="ARBA00004613"/>
    </source>
</evidence>
<feature type="domain" description="PLD phosphodiesterase" evidence="10">
    <location>
        <begin position="136"/>
        <end position="163"/>
    </location>
</feature>
<dbReference type="InterPro" id="IPR001736">
    <property type="entry name" value="PLipase_D/transphosphatidylase"/>
</dbReference>
<dbReference type="PANTHER" id="PTHR18896:SF76">
    <property type="entry name" value="PHOSPHOLIPASE"/>
    <property type="match status" value="1"/>
</dbReference>
<organism evidence="11 12">
    <name type="scientific">Rhizobium wenxiniae</name>
    <dbReference type="NCBI Taxonomy" id="1737357"/>
    <lineage>
        <taxon>Bacteria</taxon>
        <taxon>Pseudomonadati</taxon>
        <taxon>Pseudomonadota</taxon>
        <taxon>Alphaproteobacteria</taxon>
        <taxon>Hyphomicrobiales</taxon>
        <taxon>Rhizobiaceae</taxon>
        <taxon>Rhizobium/Agrobacterium group</taxon>
        <taxon>Rhizobium</taxon>
    </lineage>
</organism>
<dbReference type="PANTHER" id="PTHR18896">
    <property type="entry name" value="PHOSPHOLIPASE D"/>
    <property type="match status" value="1"/>
</dbReference>
<dbReference type="Gene3D" id="3.30.870.10">
    <property type="entry name" value="Endonuclease Chain A"/>
    <property type="match status" value="2"/>
</dbReference>
<evidence type="ECO:0000256" key="5">
    <source>
        <dbReference type="ARBA" id="ARBA00022525"/>
    </source>
</evidence>
<dbReference type="InterPro" id="IPR025202">
    <property type="entry name" value="PLD-like_dom"/>
</dbReference>
<feature type="domain" description="PLD phosphodiesterase" evidence="10">
    <location>
        <begin position="353"/>
        <end position="380"/>
    </location>
</feature>
<name>A0A7X0CZI5_9HYPH</name>
<comment type="function">
    <text evidence="2">Could be a virulence factor.</text>
</comment>
<dbReference type="GO" id="GO:0009395">
    <property type="term" value="P:phospholipid catabolic process"/>
    <property type="evidence" value="ECO:0007669"/>
    <property type="project" value="TreeGrafter"/>
</dbReference>
<gene>
    <name evidence="11" type="ORF">HNQ72_002190</name>
</gene>
<dbReference type="Proteomes" id="UP000547879">
    <property type="component" value="Unassembled WGS sequence"/>
</dbReference>
<evidence type="ECO:0000256" key="7">
    <source>
        <dbReference type="ARBA" id="ARBA00022801"/>
    </source>
</evidence>
<dbReference type="CDD" id="cd09143">
    <property type="entry name" value="PLDc_vPLD1_2_like_bac_2"/>
    <property type="match status" value="1"/>
</dbReference>
<dbReference type="Pfam" id="PF13091">
    <property type="entry name" value="PLDc_2"/>
    <property type="match status" value="1"/>
</dbReference>
<comment type="caution">
    <text evidence="11">The sequence shown here is derived from an EMBL/GenBank/DDBJ whole genome shotgun (WGS) entry which is preliminary data.</text>
</comment>
<keyword evidence="7" id="KW-0378">Hydrolase</keyword>
<dbReference type="GO" id="GO:0005576">
    <property type="term" value="C:extracellular region"/>
    <property type="evidence" value="ECO:0007669"/>
    <property type="project" value="UniProtKB-SubCell"/>
</dbReference>
<evidence type="ECO:0000256" key="2">
    <source>
        <dbReference type="ARBA" id="ARBA00003145"/>
    </source>
</evidence>
<evidence type="ECO:0000313" key="11">
    <source>
        <dbReference type="EMBL" id="MBB6162372.1"/>
    </source>
</evidence>
<evidence type="ECO:0000259" key="10">
    <source>
        <dbReference type="PROSITE" id="PS50035"/>
    </source>
</evidence>
<dbReference type="RefSeq" id="WP_183992262.1">
    <property type="nucleotide sequence ID" value="NZ_BMHW01000002.1"/>
</dbReference>
<evidence type="ECO:0000256" key="8">
    <source>
        <dbReference type="ARBA" id="ARBA00023098"/>
    </source>
</evidence>
<dbReference type="CDD" id="cd09140">
    <property type="entry name" value="PLDc_vPLD1_2_like_bac_1"/>
    <property type="match status" value="1"/>
</dbReference>
<dbReference type="SUPFAM" id="SSF56024">
    <property type="entry name" value="Phospholipase D/nuclease"/>
    <property type="match status" value="2"/>
</dbReference>
<keyword evidence="12" id="KW-1185">Reference proteome</keyword>
<proteinExistence type="predicted"/>
<evidence type="ECO:0000256" key="9">
    <source>
        <dbReference type="ARBA" id="ARBA00029594"/>
    </source>
</evidence>
<sequence>MQSILKEGETCWRIAQADRLSIIIDAADFFRYAKSAMAKAKHSIYLIGWDFDTRIDLIPGNGDDRQRNRKATDELPDQLGKFLNAIAARNENLDIRILKWDIGLINSITRGETPFYILKWMFDKRINLKLDGAHPSISSHHMKLLVIDDEVAFCGGIDMTVGRWDTRDHAEKEPLRKSPMGFAQGPWHDATTCLSGEAARALGEIARLRWKRATDEELPAPHALAQKDTPWPDGLDVGFHDIAIGIARTAPEYDDREQVVEIETAKLAIIAAVKKTLYVESQYFASRRIAEAMAERLKEPDGPEIVLINPEGCEGFLEAKAMDGARIRLMKLVREADIHNRFRLYYPVNAARTPIYVHAKMMFADDRIVKIGSANLNNRSMGYDTECDLILEASEGQTDLTDKIIATRDDLIAEHLGRDVSEVSAAIAARGGSIIAAIEALNRESGRGLVPVPMRDLTADEELIAESDIADPERPAGVRYRTSSFLKRKFGHKVKKAL</sequence>
<evidence type="ECO:0000256" key="4">
    <source>
        <dbReference type="ARBA" id="ARBA00018392"/>
    </source>
</evidence>
<dbReference type="AlphaFoldDB" id="A0A7X0CZI5"/>
<dbReference type="PROSITE" id="PS50035">
    <property type="entry name" value="PLD"/>
    <property type="match status" value="2"/>
</dbReference>
<evidence type="ECO:0000313" key="12">
    <source>
        <dbReference type="Proteomes" id="UP000547879"/>
    </source>
</evidence>
<comment type="catalytic activity">
    <reaction evidence="1">
        <text>a 1,2-diacyl-sn-glycero-3-phosphocholine + H2O = a 1,2-diacyl-sn-glycero-3-phosphate + choline + H(+)</text>
        <dbReference type="Rhea" id="RHEA:14445"/>
        <dbReference type="ChEBI" id="CHEBI:15354"/>
        <dbReference type="ChEBI" id="CHEBI:15377"/>
        <dbReference type="ChEBI" id="CHEBI:15378"/>
        <dbReference type="ChEBI" id="CHEBI:57643"/>
        <dbReference type="ChEBI" id="CHEBI:58608"/>
        <dbReference type="EC" id="3.1.4.4"/>
    </reaction>
</comment>
<evidence type="ECO:0000256" key="1">
    <source>
        <dbReference type="ARBA" id="ARBA00000798"/>
    </source>
</evidence>
<evidence type="ECO:0000256" key="6">
    <source>
        <dbReference type="ARBA" id="ARBA00022737"/>
    </source>
</evidence>